<dbReference type="SUPFAM" id="SSF48403">
    <property type="entry name" value="Ankyrin repeat"/>
    <property type="match status" value="1"/>
</dbReference>
<feature type="repeat" description="ANK" evidence="3">
    <location>
        <begin position="113"/>
        <end position="145"/>
    </location>
</feature>
<dbReference type="InterPro" id="IPR036770">
    <property type="entry name" value="Ankyrin_rpt-contain_sf"/>
</dbReference>
<dbReference type="SMART" id="SM00248">
    <property type="entry name" value="ANK"/>
    <property type="match status" value="5"/>
</dbReference>
<evidence type="ECO:0008006" key="6">
    <source>
        <dbReference type="Google" id="ProtNLM"/>
    </source>
</evidence>
<proteinExistence type="predicted"/>
<dbReference type="InterPro" id="IPR002110">
    <property type="entry name" value="Ankyrin_rpt"/>
</dbReference>
<dbReference type="PROSITE" id="PS50297">
    <property type="entry name" value="ANK_REP_REGION"/>
    <property type="match status" value="1"/>
</dbReference>
<comment type="caution">
    <text evidence="4">The sequence shown here is derived from an EMBL/GenBank/DDBJ whole genome shotgun (WGS) entry which is preliminary data.</text>
</comment>
<name>A0AA38M853_9CUCU</name>
<keyword evidence="2 3" id="KW-0040">ANK repeat</keyword>
<protein>
    <recommendedName>
        <fullName evidence="6">Ankyrin repeat protein</fullName>
    </recommendedName>
</protein>
<dbReference type="EMBL" id="JALNTZ010000007">
    <property type="protein sequence ID" value="KAJ3647033.1"/>
    <property type="molecule type" value="Genomic_DNA"/>
</dbReference>
<evidence type="ECO:0000256" key="1">
    <source>
        <dbReference type="ARBA" id="ARBA00022737"/>
    </source>
</evidence>
<accession>A0AA38M853</accession>
<sequence length="497" mass="58011">MFSSDFKVKKSRIIAAVLHKQVEILKELLDSPKCYRVRDKDGYNLLQLAILQNKIEVFDYLLSIPDFPVDFVNEKGQTALVFALNRSCPYDLSEHFSYELIKKGACIDKVCSKGNTLLHFAIDSCWYKTAKLLIQRGADVNAANCYGYTPIHYLHFSDDNINEIVTTLLAYGARPTVDNFEYSILDKCSFEVQETLCLHIFDQYSNVELPLDLLLKLAKMKSPLFYQIIECPIKVKVKCADICLYFRILSSISVDCLHLIIKKFGHHINRVLSSGFSDVISTRRYRMPIFLKNLDVMLTSELQPSVISFINIENSSNILMDFIMSRYDKTTITQFYCYLLSYGLNVQELDLHYIYDLYGYCDLFKILLHMDIHMSLPKGDIRSVVPHLVYDINMDVERFLHEVCCRGKSKSVFMLRRYFARPEFSKHCSDDVETLDFAAKQRCLEIPLLVELARNVFRQFFIDKFKIKTCKEFYTRLNFLPISNTYKKIITYETKLY</sequence>
<evidence type="ECO:0000256" key="3">
    <source>
        <dbReference type="PROSITE-ProRule" id="PRU00023"/>
    </source>
</evidence>
<dbReference type="Proteomes" id="UP001168821">
    <property type="component" value="Unassembled WGS sequence"/>
</dbReference>
<evidence type="ECO:0000256" key="2">
    <source>
        <dbReference type="ARBA" id="ARBA00023043"/>
    </source>
</evidence>
<evidence type="ECO:0000313" key="4">
    <source>
        <dbReference type="EMBL" id="KAJ3647033.1"/>
    </source>
</evidence>
<gene>
    <name evidence="4" type="ORF">Zmor_024582</name>
</gene>
<dbReference type="PANTHER" id="PTHR24198">
    <property type="entry name" value="ANKYRIN REPEAT AND PROTEIN KINASE DOMAIN-CONTAINING PROTEIN"/>
    <property type="match status" value="1"/>
</dbReference>
<dbReference type="PROSITE" id="PS50088">
    <property type="entry name" value="ANK_REPEAT"/>
    <property type="match status" value="1"/>
</dbReference>
<keyword evidence="1" id="KW-0677">Repeat</keyword>
<evidence type="ECO:0000313" key="5">
    <source>
        <dbReference type="Proteomes" id="UP001168821"/>
    </source>
</evidence>
<dbReference type="AlphaFoldDB" id="A0AA38M853"/>
<reference evidence="4" key="1">
    <citation type="journal article" date="2023" name="G3 (Bethesda)">
        <title>Whole genome assemblies of Zophobas morio and Tenebrio molitor.</title>
        <authorList>
            <person name="Kaur S."/>
            <person name="Stinson S.A."/>
            <person name="diCenzo G.C."/>
        </authorList>
    </citation>
    <scope>NUCLEOTIDE SEQUENCE</scope>
    <source>
        <strain evidence="4">QUZm001</strain>
    </source>
</reference>
<organism evidence="4 5">
    <name type="scientific">Zophobas morio</name>
    <dbReference type="NCBI Taxonomy" id="2755281"/>
    <lineage>
        <taxon>Eukaryota</taxon>
        <taxon>Metazoa</taxon>
        <taxon>Ecdysozoa</taxon>
        <taxon>Arthropoda</taxon>
        <taxon>Hexapoda</taxon>
        <taxon>Insecta</taxon>
        <taxon>Pterygota</taxon>
        <taxon>Neoptera</taxon>
        <taxon>Endopterygota</taxon>
        <taxon>Coleoptera</taxon>
        <taxon>Polyphaga</taxon>
        <taxon>Cucujiformia</taxon>
        <taxon>Tenebrionidae</taxon>
        <taxon>Zophobas</taxon>
    </lineage>
</organism>
<keyword evidence="5" id="KW-1185">Reference proteome</keyword>
<dbReference type="PANTHER" id="PTHR24198:SF165">
    <property type="entry name" value="ANKYRIN REPEAT-CONTAINING PROTEIN-RELATED"/>
    <property type="match status" value="1"/>
</dbReference>
<dbReference type="Pfam" id="PF12796">
    <property type="entry name" value="Ank_2"/>
    <property type="match status" value="2"/>
</dbReference>
<dbReference type="Gene3D" id="1.25.40.20">
    <property type="entry name" value="Ankyrin repeat-containing domain"/>
    <property type="match status" value="1"/>
</dbReference>